<evidence type="ECO:0000313" key="1">
    <source>
        <dbReference type="EMBL" id="KAB8070479.1"/>
    </source>
</evidence>
<proteinExistence type="predicted"/>
<reference evidence="1 2" key="1">
    <citation type="submission" date="2019-04" db="EMBL/GenBank/DDBJ databases">
        <title>Friends and foes A comparative genomics study of 23 Aspergillus species from section Flavi.</title>
        <authorList>
            <consortium name="DOE Joint Genome Institute"/>
            <person name="Kjaerbolling I."/>
            <person name="Vesth T."/>
            <person name="Frisvad J.C."/>
            <person name="Nybo J.L."/>
            <person name="Theobald S."/>
            <person name="Kildgaard S."/>
            <person name="Isbrandt T."/>
            <person name="Kuo A."/>
            <person name="Sato A."/>
            <person name="Lyhne E.K."/>
            <person name="Kogle M.E."/>
            <person name="Wiebenga A."/>
            <person name="Kun R.S."/>
            <person name="Lubbers R.J."/>
            <person name="Makela M.R."/>
            <person name="Barry K."/>
            <person name="Chovatia M."/>
            <person name="Clum A."/>
            <person name="Daum C."/>
            <person name="Haridas S."/>
            <person name="He G."/>
            <person name="LaButti K."/>
            <person name="Lipzen A."/>
            <person name="Mondo S."/>
            <person name="Riley R."/>
            <person name="Salamov A."/>
            <person name="Simmons B.A."/>
            <person name="Magnuson J.K."/>
            <person name="Henrissat B."/>
            <person name="Mortensen U.H."/>
            <person name="Larsen T.O."/>
            <person name="Devries R.P."/>
            <person name="Grigoriev I.V."/>
            <person name="Machida M."/>
            <person name="Baker S.E."/>
            <person name="Andersen M.R."/>
        </authorList>
    </citation>
    <scope>NUCLEOTIDE SEQUENCE [LARGE SCALE GENOMIC DNA]</scope>
    <source>
        <strain evidence="1 2">CBS 151.66</strain>
    </source>
</reference>
<accession>A0A5N5WQA9</accession>
<dbReference type="Proteomes" id="UP000326565">
    <property type="component" value="Unassembled WGS sequence"/>
</dbReference>
<dbReference type="Pfam" id="PF12520">
    <property type="entry name" value="DUF3723"/>
    <property type="match status" value="1"/>
</dbReference>
<dbReference type="AlphaFoldDB" id="A0A5N5WQA9"/>
<keyword evidence="2" id="KW-1185">Reference proteome</keyword>
<gene>
    <name evidence="1" type="ORF">BDV29DRAFT_160426</name>
</gene>
<evidence type="ECO:0000313" key="2">
    <source>
        <dbReference type="Proteomes" id="UP000326565"/>
    </source>
</evidence>
<name>A0A5N5WQA9_9EURO</name>
<protein>
    <submittedName>
        <fullName evidence="1">Uncharacterized protein</fullName>
    </submittedName>
</protein>
<sequence length="165" mass="18710">MLILRTNLRLTGSLDLNETVMETDLDLLHIKANAHLGAARIPLESLQFLTPGSRIPNDECQTRLLGIFNKFSCERLDHVNRIPVVVSLEFLQGALAAAKLSMESIKATDPPFLPLPLEPCVLALRGRHRWEAAKKRYHKPEDRWWTKTTLMQKGSYLAQISEVDI</sequence>
<dbReference type="InterPro" id="IPR022198">
    <property type="entry name" value="DUF3723"/>
</dbReference>
<organism evidence="1 2">
    <name type="scientific">Aspergillus leporis</name>
    <dbReference type="NCBI Taxonomy" id="41062"/>
    <lineage>
        <taxon>Eukaryota</taxon>
        <taxon>Fungi</taxon>
        <taxon>Dikarya</taxon>
        <taxon>Ascomycota</taxon>
        <taxon>Pezizomycotina</taxon>
        <taxon>Eurotiomycetes</taxon>
        <taxon>Eurotiomycetidae</taxon>
        <taxon>Eurotiales</taxon>
        <taxon>Aspergillaceae</taxon>
        <taxon>Aspergillus</taxon>
        <taxon>Aspergillus subgen. Circumdati</taxon>
    </lineage>
</organism>
<dbReference type="OrthoDB" id="4227485at2759"/>
<dbReference type="EMBL" id="ML732301">
    <property type="protein sequence ID" value="KAB8070479.1"/>
    <property type="molecule type" value="Genomic_DNA"/>
</dbReference>